<accession>A0ACC2P6B3</accession>
<sequence>MYFRIWFLIFLKAILVRAELKTVFEWKYIEFLWDSAEQRDSYIANGGYDHTRILPIDVDKDRGGRVFVTLFPNEGTPATLAIVSEEYSGQRSGPYLYPYPDWSWHERGNCSGLTGVYRIAIDDCNKMYVLDSGYVGHQYKCPAQLVIFDLKTDEMIQRIPIPHDVSHNIRNESRLVTPVLETRGPNCDLANVFMADTVGSGLVILNNNTQPPRLFRLEAEVFNVDEKYSMMSIANETFDLPDSLIGLVVSPQLFPKEGRDLYFRPLASLGLHSANTRVLERSTFGQTIAYRSSPGMLPSQATVMGVTSYGTIIFGLTNELALGCWNRYRDMDPRNLGIIAQDAKRLQFISGLKVLSENRTNGVEEVWILSNRLQKLWSGSMNYDDVNFRVMKSPVDDLIRDTICEPPQTVDPALVITTPYS</sequence>
<reference evidence="1" key="1">
    <citation type="submission" date="2023-04" db="EMBL/GenBank/DDBJ databases">
        <title>A chromosome-level genome assembly of the parasitoid wasp Eretmocerus hayati.</title>
        <authorList>
            <person name="Zhong Y."/>
            <person name="Liu S."/>
            <person name="Liu Y."/>
        </authorList>
    </citation>
    <scope>NUCLEOTIDE SEQUENCE</scope>
    <source>
        <strain evidence="1">ZJU_SS_LIU_2023</strain>
    </source>
</reference>
<dbReference type="EMBL" id="CM056742">
    <property type="protein sequence ID" value="KAJ8678877.1"/>
    <property type="molecule type" value="Genomic_DNA"/>
</dbReference>
<proteinExistence type="predicted"/>
<evidence type="ECO:0000313" key="2">
    <source>
        <dbReference type="Proteomes" id="UP001239111"/>
    </source>
</evidence>
<comment type="caution">
    <text evidence="1">The sequence shown here is derived from an EMBL/GenBank/DDBJ whole genome shotgun (WGS) entry which is preliminary data.</text>
</comment>
<evidence type="ECO:0000313" key="1">
    <source>
        <dbReference type="EMBL" id="KAJ8678877.1"/>
    </source>
</evidence>
<dbReference type="Proteomes" id="UP001239111">
    <property type="component" value="Chromosome 2"/>
</dbReference>
<name>A0ACC2P6B3_9HYME</name>
<keyword evidence="2" id="KW-1185">Reference proteome</keyword>
<gene>
    <name evidence="1" type="ORF">QAD02_014664</name>
</gene>
<protein>
    <submittedName>
        <fullName evidence="1">Uncharacterized protein</fullName>
    </submittedName>
</protein>
<organism evidence="1 2">
    <name type="scientific">Eretmocerus hayati</name>
    <dbReference type="NCBI Taxonomy" id="131215"/>
    <lineage>
        <taxon>Eukaryota</taxon>
        <taxon>Metazoa</taxon>
        <taxon>Ecdysozoa</taxon>
        <taxon>Arthropoda</taxon>
        <taxon>Hexapoda</taxon>
        <taxon>Insecta</taxon>
        <taxon>Pterygota</taxon>
        <taxon>Neoptera</taxon>
        <taxon>Endopterygota</taxon>
        <taxon>Hymenoptera</taxon>
        <taxon>Apocrita</taxon>
        <taxon>Proctotrupomorpha</taxon>
        <taxon>Chalcidoidea</taxon>
        <taxon>Aphelinidae</taxon>
        <taxon>Aphelininae</taxon>
        <taxon>Eretmocerus</taxon>
    </lineage>
</organism>